<comment type="caution">
    <text evidence="1">The sequence shown here is derived from an EMBL/GenBank/DDBJ whole genome shotgun (WGS) entry which is preliminary data.</text>
</comment>
<sequence length="111" mass="13314">MSYTVYMLDDAEDDLWNIHSYIKNQFSKTLADQIYVSIRDSILLLETNPLLGTSIPQLAALGMTQWRQMVVMEKNRVVYEVEQNRQHIYVYLICTERQDYDAFLQRRIFKR</sequence>
<reference evidence="1" key="1">
    <citation type="submission" date="2021-04" db="EMBL/GenBank/DDBJ databases">
        <title>novel species isolated from subtropical streams in China.</title>
        <authorList>
            <person name="Lu H."/>
        </authorList>
    </citation>
    <scope>NUCLEOTIDE SEQUENCE</scope>
    <source>
        <strain evidence="1">FT137W</strain>
    </source>
</reference>
<dbReference type="EMBL" id="JAGSPJ010000004">
    <property type="protein sequence ID" value="MBR7800489.1"/>
    <property type="molecule type" value="Genomic_DNA"/>
</dbReference>
<dbReference type="Gene3D" id="3.30.2310.20">
    <property type="entry name" value="RelE-like"/>
    <property type="match status" value="1"/>
</dbReference>
<protein>
    <submittedName>
        <fullName evidence="1">Type II toxin-antitoxin system RelE/ParE family toxin</fullName>
    </submittedName>
</protein>
<accession>A0A941E4J6</accession>
<dbReference type="AlphaFoldDB" id="A0A941E4J6"/>
<evidence type="ECO:0000313" key="2">
    <source>
        <dbReference type="Proteomes" id="UP000678545"/>
    </source>
</evidence>
<name>A0A941E4J6_9BURK</name>
<dbReference type="Proteomes" id="UP000678545">
    <property type="component" value="Unassembled WGS sequence"/>
</dbReference>
<keyword evidence="2" id="KW-1185">Reference proteome</keyword>
<dbReference type="InterPro" id="IPR035093">
    <property type="entry name" value="RelE/ParE_toxin_dom_sf"/>
</dbReference>
<gene>
    <name evidence="1" type="ORF">KDM90_10830</name>
</gene>
<organism evidence="1 2">
    <name type="scientific">Undibacterium fentianense</name>
    <dbReference type="NCBI Taxonomy" id="2828728"/>
    <lineage>
        <taxon>Bacteria</taxon>
        <taxon>Pseudomonadati</taxon>
        <taxon>Pseudomonadota</taxon>
        <taxon>Betaproteobacteria</taxon>
        <taxon>Burkholderiales</taxon>
        <taxon>Oxalobacteraceae</taxon>
        <taxon>Undibacterium</taxon>
    </lineage>
</organism>
<dbReference type="RefSeq" id="WP_212675620.1">
    <property type="nucleotide sequence ID" value="NZ_JAGSPJ010000004.1"/>
</dbReference>
<evidence type="ECO:0000313" key="1">
    <source>
        <dbReference type="EMBL" id="MBR7800489.1"/>
    </source>
</evidence>
<proteinExistence type="predicted"/>